<dbReference type="Proteomes" id="UP000026714">
    <property type="component" value="Unassembled WGS sequence"/>
</dbReference>
<evidence type="ECO:0000313" key="2">
    <source>
        <dbReference type="Proteomes" id="UP000026714"/>
    </source>
</evidence>
<protein>
    <submittedName>
        <fullName evidence="1">Uncharacterized protein</fullName>
    </submittedName>
</protein>
<organism evidence="1 2">
    <name type="scientific">Sphaerotilus natans subsp. natans DSM 6575</name>
    <dbReference type="NCBI Taxonomy" id="1286631"/>
    <lineage>
        <taxon>Bacteria</taxon>
        <taxon>Pseudomonadati</taxon>
        <taxon>Pseudomonadota</taxon>
        <taxon>Betaproteobacteria</taxon>
        <taxon>Burkholderiales</taxon>
        <taxon>Sphaerotilaceae</taxon>
        <taxon>Sphaerotilus</taxon>
    </lineage>
</organism>
<reference evidence="1 2" key="1">
    <citation type="journal article" date="2014" name="FEMS Microbiol. Ecol.">
        <title>Sphaerotilus natans encrusted with nanoball-shaped Fe(III) oxide minerals formed by nitrate-reducing mixotrophic Fe(II) oxidation.</title>
        <authorList>
            <person name="Park S."/>
            <person name="Kim D.H."/>
            <person name="Lee J.H."/>
            <person name="Hur H.G."/>
        </authorList>
    </citation>
    <scope>NUCLEOTIDE SEQUENCE [LARGE SCALE GENOMIC DNA]</scope>
    <source>
        <strain evidence="1 2">DSM 6575</strain>
    </source>
</reference>
<sequence length="186" mass="20689">MQAQPLPRRALVLRMAQQGQRAQQQRRQRQLGVLGLAVGLDAHLQAGQSQRLLHQHQRQPDDRAGRHALGVQRIPAAQLAQTSGQIDQMAIELPDPTQPVLLRQIGPLQAPAHHRQLHACHRDRPEQVMAQRRQHPHQDLVTHARSHPVGGDRRGSPCLIHGDQVLCSKSSRCARSAGLASMRKNS</sequence>
<dbReference type="AlphaFoldDB" id="A0A059KI35"/>
<accession>A0A059KI35</accession>
<comment type="caution">
    <text evidence="1">The sequence shown here is derived from an EMBL/GenBank/DDBJ whole genome shotgun (WGS) entry which is preliminary data.</text>
</comment>
<name>A0A059KI35_9BURK</name>
<proteinExistence type="predicted"/>
<keyword evidence="2" id="KW-1185">Reference proteome</keyword>
<gene>
    <name evidence="1" type="ORF">X805_35330</name>
</gene>
<evidence type="ECO:0000313" key="1">
    <source>
        <dbReference type="EMBL" id="KDB50889.1"/>
    </source>
</evidence>
<dbReference type="EMBL" id="AZRA01000107">
    <property type="protein sequence ID" value="KDB50889.1"/>
    <property type="molecule type" value="Genomic_DNA"/>
</dbReference>